<evidence type="ECO:0000256" key="2">
    <source>
        <dbReference type="HAMAP-Rule" id="MF_01124"/>
    </source>
</evidence>
<dbReference type="EMBL" id="MVAB01000001">
    <property type="protein sequence ID" value="OPF87990.1"/>
    <property type="molecule type" value="Genomic_DNA"/>
</dbReference>
<evidence type="ECO:0000256" key="1">
    <source>
        <dbReference type="ARBA" id="ARBA00005397"/>
    </source>
</evidence>
<keyword evidence="4" id="KW-1185">Reference proteome</keyword>
<dbReference type="PANTHER" id="PTHR39161:SF1">
    <property type="entry name" value="ADAPTER PROTEIN MECA 1"/>
    <property type="match status" value="1"/>
</dbReference>
<dbReference type="InterPro" id="IPR038471">
    <property type="entry name" value="MecA_C_sf"/>
</dbReference>
<protein>
    <recommendedName>
        <fullName evidence="2">Adapter protein MecA</fullName>
    </recommendedName>
</protein>
<reference evidence="3 4" key="1">
    <citation type="submission" date="2017-02" db="EMBL/GenBank/DDBJ databases">
        <title>Vagococcus cremeus sp. nov., isolated from the small intestine of a marten, Martes flavigula.</title>
        <authorList>
            <person name="Tak E.J."/>
            <person name="Bae J.-W."/>
        </authorList>
    </citation>
    <scope>NUCLEOTIDE SEQUENCE [LARGE SCALE GENOMIC DNA]</scope>
    <source>
        <strain evidence="3 4">D7T301</strain>
    </source>
</reference>
<dbReference type="HAMAP" id="MF_01124">
    <property type="entry name" value="MecA"/>
    <property type="match status" value="1"/>
</dbReference>
<dbReference type="Gene3D" id="3.30.70.1950">
    <property type="match status" value="1"/>
</dbReference>
<dbReference type="PANTHER" id="PTHR39161">
    <property type="entry name" value="ADAPTER PROTEIN MECA"/>
    <property type="match status" value="1"/>
</dbReference>
<comment type="caution">
    <text evidence="3">The sequence shown here is derived from an EMBL/GenBank/DDBJ whole genome shotgun (WGS) entry which is preliminary data.</text>
</comment>
<evidence type="ECO:0000313" key="4">
    <source>
        <dbReference type="Proteomes" id="UP000189970"/>
    </source>
</evidence>
<dbReference type="PIRSF" id="PIRSF029008">
    <property type="entry name" value="MecA"/>
    <property type="match status" value="1"/>
</dbReference>
<dbReference type="RefSeq" id="WP_079346935.1">
    <property type="nucleotide sequence ID" value="NZ_MVAB01000001.1"/>
</dbReference>
<gene>
    <name evidence="2" type="primary">mecA</name>
    <name evidence="3" type="ORF">BW731_07305</name>
</gene>
<dbReference type="AlphaFoldDB" id="A0A1V4DID7"/>
<comment type="domain">
    <text evidence="2">The N-terminal domain probably binds unfolded/aggregated proteins; the C-terminal domain interacts with ClpC.</text>
</comment>
<comment type="function">
    <text evidence="2">Enables the recognition and targeting of unfolded and aggregated proteins to the ClpC protease or to other proteins involved in proteolysis.</text>
</comment>
<comment type="subunit">
    <text evidence="2">Homodimer.</text>
</comment>
<dbReference type="Proteomes" id="UP000189970">
    <property type="component" value="Unassembled WGS sequence"/>
</dbReference>
<evidence type="ECO:0000313" key="3">
    <source>
        <dbReference type="EMBL" id="OPF87990.1"/>
    </source>
</evidence>
<accession>A0A1V4DID7</accession>
<dbReference type="GO" id="GO:0030674">
    <property type="term" value="F:protein-macromolecule adaptor activity"/>
    <property type="evidence" value="ECO:0007669"/>
    <property type="project" value="UniProtKB-UniRule"/>
</dbReference>
<dbReference type="InterPro" id="IPR008681">
    <property type="entry name" value="Neg-reg_MecA"/>
</dbReference>
<name>A0A1V4DID7_9ENTE</name>
<organism evidence="3 4">
    <name type="scientific">Vagococcus martis</name>
    <dbReference type="NCBI Taxonomy" id="1768210"/>
    <lineage>
        <taxon>Bacteria</taxon>
        <taxon>Bacillati</taxon>
        <taxon>Bacillota</taxon>
        <taxon>Bacilli</taxon>
        <taxon>Lactobacillales</taxon>
        <taxon>Enterococcaceae</taxon>
        <taxon>Vagococcus</taxon>
    </lineage>
</organism>
<sequence>MEMERINENTIRVSIGNDDLAERGITFLDLLGNQRQIETFFYSILEEVDVDDQFQGTDAVTFQVLPNHDGLELFISKNTAIEDDSDFNDFDNTQAEGFVDYLRNQMTPPESTQKEKESSSDVGEFNYLEDSIFGATYETVFRTSDFESVVELANNIQLLNALSSLYFYNNNYYLQLSFLLEDSTEGQARNDVSKIYEYMELTSITRDVLDEYGELIIDRNALSIMKYYFK</sequence>
<dbReference type="Pfam" id="PF05389">
    <property type="entry name" value="MecA"/>
    <property type="match status" value="1"/>
</dbReference>
<comment type="similarity">
    <text evidence="1 2">Belongs to the MecA family.</text>
</comment>
<proteinExistence type="inferred from homology"/>